<dbReference type="AlphaFoldDB" id="A0A7W8M4A0"/>
<reference evidence="1 2" key="1">
    <citation type="submission" date="2020-08" db="EMBL/GenBank/DDBJ databases">
        <title>Genomic Encyclopedia of Type Strains, Phase IV (KMG-IV): sequencing the most valuable type-strain genomes for metagenomic binning, comparative biology and taxonomic classification.</title>
        <authorList>
            <person name="Goeker M."/>
        </authorList>
    </citation>
    <scope>NUCLEOTIDE SEQUENCE [LARGE SCALE GENOMIC DNA]</scope>
    <source>
        <strain evidence="1 2">DSM 106146</strain>
    </source>
</reference>
<accession>A0A7W8M4A0</accession>
<gene>
    <name evidence="1" type="ORF">HNP82_000868</name>
</gene>
<dbReference type="EMBL" id="JACHFW010000002">
    <property type="protein sequence ID" value="MBB5263770.1"/>
    <property type="molecule type" value="Genomic_DNA"/>
</dbReference>
<dbReference type="Proteomes" id="UP000543642">
    <property type="component" value="Unassembled WGS sequence"/>
</dbReference>
<comment type="caution">
    <text evidence="1">The sequence shown here is derived from an EMBL/GenBank/DDBJ whole genome shotgun (WGS) entry which is preliminary data.</text>
</comment>
<name>A0A7W8M4A0_9FIRM</name>
<dbReference type="RefSeq" id="WP_183771851.1">
    <property type="nucleotide sequence ID" value="NZ_JACHFW010000002.1"/>
</dbReference>
<keyword evidence="2" id="KW-1185">Reference proteome</keyword>
<organism evidence="1 2">
    <name type="scientific">Catenibacillus scindens</name>
    <dbReference type="NCBI Taxonomy" id="673271"/>
    <lineage>
        <taxon>Bacteria</taxon>
        <taxon>Bacillati</taxon>
        <taxon>Bacillota</taxon>
        <taxon>Clostridia</taxon>
        <taxon>Lachnospirales</taxon>
        <taxon>Lachnospiraceae</taxon>
        <taxon>Catenibacillus</taxon>
    </lineage>
</organism>
<evidence type="ECO:0000313" key="1">
    <source>
        <dbReference type="EMBL" id="MBB5263770.1"/>
    </source>
</evidence>
<protein>
    <submittedName>
        <fullName evidence="1">Uncharacterized protein</fullName>
    </submittedName>
</protein>
<evidence type="ECO:0000313" key="2">
    <source>
        <dbReference type="Proteomes" id="UP000543642"/>
    </source>
</evidence>
<proteinExistence type="predicted"/>
<sequence>MRREKAFTFSSLSLFADQEAIEEKRPFYTKHLKNIFKEEMRIFEIWHCFSCLPEPYHTCLDQRYVQQHFSCQPFSINKAQPLTRNFIYQCDKGIELIQTLFKNKYHENFVQDGSHRLS</sequence>